<organism evidence="1 2">
    <name type="scientific">Actinokineospora diospyrosa</name>
    <dbReference type="NCBI Taxonomy" id="103728"/>
    <lineage>
        <taxon>Bacteria</taxon>
        <taxon>Bacillati</taxon>
        <taxon>Actinomycetota</taxon>
        <taxon>Actinomycetes</taxon>
        <taxon>Pseudonocardiales</taxon>
        <taxon>Pseudonocardiaceae</taxon>
        <taxon>Actinokineospora</taxon>
    </lineage>
</organism>
<name>A0ABT1IFT8_9PSEU</name>
<proteinExistence type="predicted"/>
<comment type="caution">
    <text evidence="1">The sequence shown here is derived from an EMBL/GenBank/DDBJ whole genome shotgun (WGS) entry which is preliminary data.</text>
</comment>
<dbReference type="RefSeq" id="WP_253888360.1">
    <property type="nucleotide sequence ID" value="NZ_BAAAVB010000005.1"/>
</dbReference>
<keyword evidence="2" id="KW-1185">Reference proteome</keyword>
<dbReference type="Proteomes" id="UP001205185">
    <property type="component" value="Unassembled WGS sequence"/>
</dbReference>
<reference evidence="1 2" key="1">
    <citation type="submission" date="2022-06" db="EMBL/GenBank/DDBJ databases">
        <title>Genomic Encyclopedia of Archaeal and Bacterial Type Strains, Phase II (KMG-II): from individual species to whole genera.</title>
        <authorList>
            <person name="Goeker M."/>
        </authorList>
    </citation>
    <scope>NUCLEOTIDE SEQUENCE [LARGE SCALE GENOMIC DNA]</scope>
    <source>
        <strain evidence="1 2">DSM 44255</strain>
    </source>
</reference>
<dbReference type="EMBL" id="JAMTCO010000009">
    <property type="protein sequence ID" value="MCP2271416.1"/>
    <property type="molecule type" value="Genomic_DNA"/>
</dbReference>
<evidence type="ECO:0000313" key="1">
    <source>
        <dbReference type="EMBL" id="MCP2271416.1"/>
    </source>
</evidence>
<evidence type="ECO:0000313" key="2">
    <source>
        <dbReference type="Proteomes" id="UP001205185"/>
    </source>
</evidence>
<gene>
    <name evidence="1" type="ORF">LV75_003930</name>
</gene>
<protein>
    <submittedName>
        <fullName evidence="1">Uncharacterized protein</fullName>
    </submittedName>
</protein>
<sequence length="242" mass="25839">MGEHEEPALARELVDLGRAMDRQPSARTVATIVARAVEQAPPRRPRAKILLAAASVAAVLALSVHAESLLRDTAADVTTSAETGIGDCSAWASMDVVPLAKLNLDTGWDPPSSVGMWSAQQYFTRNTASTNIAAMVHYTRGADMVSLERYPPHMRIDLKPANVGEVAETHVGAYAGQWARARLGGYYRVTTVLQGSDGQEGDRIAVICDGSRLTWTDRDGSSYSLSGSVSEEALLAMAESLP</sequence>
<accession>A0ABT1IFT8</accession>